<evidence type="ECO:0000256" key="1">
    <source>
        <dbReference type="SAM" id="MobiDB-lite"/>
    </source>
</evidence>
<protein>
    <submittedName>
        <fullName evidence="2">Uncharacterized protein</fullName>
    </submittedName>
</protein>
<keyword evidence="3" id="KW-1185">Reference proteome</keyword>
<name>A0ABQ8TQK0_PERAM</name>
<evidence type="ECO:0000313" key="2">
    <source>
        <dbReference type="EMBL" id="KAJ4448945.1"/>
    </source>
</evidence>
<reference evidence="2 3" key="1">
    <citation type="journal article" date="2022" name="Allergy">
        <title>Genome assembly and annotation of Periplaneta americana reveal a comprehensive cockroach allergen profile.</title>
        <authorList>
            <person name="Wang L."/>
            <person name="Xiong Q."/>
            <person name="Saelim N."/>
            <person name="Wang L."/>
            <person name="Nong W."/>
            <person name="Wan A.T."/>
            <person name="Shi M."/>
            <person name="Liu X."/>
            <person name="Cao Q."/>
            <person name="Hui J.H.L."/>
            <person name="Sookrung N."/>
            <person name="Leung T.F."/>
            <person name="Tungtrongchitr A."/>
            <person name="Tsui S.K.W."/>
        </authorList>
    </citation>
    <scope>NUCLEOTIDE SEQUENCE [LARGE SCALE GENOMIC DNA]</scope>
    <source>
        <strain evidence="2">PWHHKU_190912</strain>
    </source>
</reference>
<dbReference type="EMBL" id="JAJSOF020000003">
    <property type="protein sequence ID" value="KAJ4448945.1"/>
    <property type="molecule type" value="Genomic_DNA"/>
</dbReference>
<feature type="region of interest" description="Disordered" evidence="1">
    <location>
        <begin position="75"/>
        <end position="111"/>
    </location>
</feature>
<dbReference type="Proteomes" id="UP001148838">
    <property type="component" value="Unassembled WGS sequence"/>
</dbReference>
<organism evidence="2 3">
    <name type="scientific">Periplaneta americana</name>
    <name type="common">American cockroach</name>
    <name type="synonym">Blatta americana</name>
    <dbReference type="NCBI Taxonomy" id="6978"/>
    <lineage>
        <taxon>Eukaryota</taxon>
        <taxon>Metazoa</taxon>
        <taxon>Ecdysozoa</taxon>
        <taxon>Arthropoda</taxon>
        <taxon>Hexapoda</taxon>
        <taxon>Insecta</taxon>
        <taxon>Pterygota</taxon>
        <taxon>Neoptera</taxon>
        <taxon>Polyneoptera</taxon>
        <taxon>Dictyoptera</taxon>
        <taxon>Blattodea</taxon>
        <taxon>Blattoidea</taxon>
        <taxon>Blattidae</taxon>
        <taxon>Blattinae</taxon>
        <taxon>Periplaneta</taxon>
    </lineage>
</organism>
<sequence>MAGLCEGGNEPPGPLKASRRMGETRPGIKSMRKSVAAQQQQQHYHKREVAQAQVHPVPGAEVLELQEYVAVGDSGDLEASAPRSPPLKLTARTREAHPTTRRRKVSDETKEEIQEEDEATLRELLVSTHRKSQIPALIETVRVSVMDSKVAALMGRLRGHSPEVMRSGGSVNG</sequence>
<comment type="caution">
    <text evidence="2">The sequence shown here is derived from an EMBL/GenBank/DDBJ whole genome shotgun (WGS) entry which is preliminary data.</text>
</comment>
<evidence type="ECO:0000313" key="3">
    <source>
        <dbReference type="Proteomes" id="UP001148838"/>
    </source>
</evidence>
<gene>
    <name evidence="2" type="ORF">ANN_00337</name>
</gene>
<feature type="region of interest" description="Disordered" evidence="1">
    <location>
        <begin position="1"/>
        <end position="51"/>
    </location>
</feature>
<accession>A0ABQ8TQK0</accession>
<proteinExistence type="predicted"/>